<keyword evidence="1" id="KW-0472">Membrane</keyword>
<dbReference type="Proteomes" id="UP000007391">
    <property type="component" value="Chromosome"/>
</dbReference>
<keyword evidence="3" id="KW-1185">Reference proteome</keyword>
<organism evidence="2 3">
    <name type="scientific">Fervidicoccus fontis (strain DSM 19380 / JCM 18336 / VKM B-2539 / Kam940)</name>
    <dbReference type="NCBI Taxonomy" id="1163730"/>
    <lineage>
        <taxon>Archaea</taxon>
        <taxon>Thermoproteota</taxon>
        <taxon>Thermoprotei</taxon>
        <taxon>Fervidicoccales</taxon>
        <taxon>Fervidicoccaceae</taxon>
        <taxon>Fervidicoccus</taxon>
    </lineage>
</organism>
<dbReference type="EMBL" id="CP003423">
    <property type="protein sequence ID" value="AFH43127.1"/>
    <property type="molecule type" value="Genomic_DNA"/>
</dbReference>
<keyword evidence="1" id="KW-0812">Transmembrane</keyword>
<feature type="transmembrane region" description="Helical" evidence="1">
    <location>
        <begin position="20"/>
        <end position="40"/>
    </location>
</feature>
<evidence type="ECO:0000313" key="3">
    <source>
        <dbReference type="Proteomes" id="UP000007391"/>
    </source>
</evidence>
<name>I0A2C0_FERFK</name>
<accession>I0A2C0</accession>
<evidence type="ECO:0000256" key="1">
    <source>
        <dbReference type="SAM" id="Phobius"/>
    </source>
</evidence>
<keyword evidence="1" id="KW-1133">Transmembrane helix</keyword>
<dbReference type="KEGG" id="ffo:FFONT_1139"/>
<dbReference type="STRING" id="1163730.FFONT_1139"/>
<sequence>MEVKLSDRKKREKEIFKLFFSYQIPFFIIGIALIIFSVFLNVETSLGMFLFIIGAVIIVIAPPLSIYLVKRKISKDKT</sequence>
<gene>
    <name evidence="2" type="ordered locus">FFONT_1139</name>
</gene>
<reference evidence="3" key="1">
    <citation type="submission" date="2012-03" db="EMBL/GenBank/DDBJ databases">
        <title>Fervidicoccus fontis complete genome analysis confirms its distinct phylogenetic position and predicts its environmental function.</title>
        <authorList>
            <person name="Lebedinsky A.V."/>
            <person name="Mardanov A.V."/>
            <person name="Gumerov V.M."/>
            <person name="Beletsky A.V."/>
            <person name="Kublanov I.V."/>
            <person name="Perevalova A.A."/>
            <person name="Bonch-Osmolovskaya E.A."/>
            <person name="Ravin N.V."/>
            <person name="Skryabin K.G."/>
        </authorList>
    </citation>
    <scope>NUCLEOTIDE SEQUENCE [LARGE SCALE GENOMIC DNA]</scope>
    <source>
        <strain evidence="3">DSM 19380 / VKM B-2539 / Kam940</strain>
    </source>
</reference>
<evidence type="ECO:0000313" key="2">
    <source>
        <dbReference type="EMBL" id="AFH43127.1"/>
    </source>
</evidence>
<reference evidence="2 3" key="2">
    <citation type="journal article" date="2014" name="Extremophiles">
        <title>Analysis of the complete genome of Fervidococcus fontis confirms the distinct phylogenetic position of the order Fervidicoccales and suggests its environmental function.</title>
        <authorList>
            <person name="Lebedinsky A.V."/>
            <person name="Mardanov A.V."/>
            <person name="Kublanov I.V."/>
            <person name="Gumerov V.M."/>
            <person name="Beletsky A.V."/>
            <person name="Perevalova A.A."/>
            <person name="Bidzhieva S.Kh."/>
            <person name="Bonch-Osmolovskaya E.A."/>
            <person name="Skryabin K.G."/>
            <person name="Ravin N.V."/>
        </authorList>
    </citation>
    <scope>NUCLEOTIDE SEQUENCE [LARGE SCALE GENOMIC DNA]</scope>
    <source>
        <strain evidence="3">DSM 19380 / VKM B-2539 / Kam940</strain>
    </source>
</reference>
<dbReference type="InParanoid" id="I0A2C0"/>
<protein>
    <submittedName>
        <fullName evidence="2">Uncharacterized protein</fullName>
    </submittedName>
</protein>
<dbReference type="AlphaFoldDB" id="I0A2C0"/>
<dbReference type="HOGENOM" id="CLU_2613442_0_0_2"/>
<proteinExistence type="predicted"/>
<feature type="transmembrane region" description="Helical" evidence="1">
    <location>
        <begin position="46"/>
        <end position="69"/>
    </location>
</feature>